<comment type="caution">
    <text evidence="1">The sequence shown here is derived from an EMBL/GenBank/DDBJ whole genome shotgun (WGS) entry which is preliminary data.</text>
</comment>
<sequence>MIQLLRRSNLLKMPIVHDCNRVTHDHGFALVVGDVHKGCSHLRLQCLELHFHMFPQFCIERTQRFIEQEYGWFHDQAPRNGNALFLSAGELADLFLSRFRKADPLQQRAHFPVNLRASLSSSTQTKGNVFVHVHHGKECQILEDQVHRPFVGGYPVHVLPIEQECASIGFVEPGNHPQKRCFAASGGA</sequence>
<name>A0A645D668_9ZZZZ</name>
<reference evidence="1" key="1">
    <citation type="submission" date="2019-08" db="EMBL/GenBank/DDBJ databases">
        <authorList>
            <person name="Kucharzyk K."/>
            <person name="Murdoch R.W."/>
            <person name="Higgins S."/>
            <person name="Loffler F."/>
        </authorList>
    </citation>
    <scope>NUCLEOTIDE SEQUENCE</scope>
</reference>
<dbReference type="AntiFam" id="ANF00095">
    <property type="entry name" value="Shadow ORF (opposite ABC transporters)"/>
</dbReference>
<dbReference type="EMBL" id="VSSQ01033214">
    <property type="protein sequence ID" value="MPM84741.1"/>
    <property type="molecule type" value="Genomic_DNA"/>
</dbReference>
<proteinExistence type="predicted"/>
<dbReference type="AlphaFoldDB" id="A0A645D668"/>
<evidence type="ECO:0000313" key="1">
    <source>
        <dbReference type="EMBL" id="MPM84741.1"/>
    </source>
</evidence>
<gene>
    <name evidence="1" type="ORF">SDC9_131817</name>
</gene>
<organism evidence="1">
    <name type="scientific">bioreactor metagenome</name>
    <dbReference type="NCBI Taxonomy" id="1076179"/>
    <lineage>
        <taxon>unclassified sequences</taxon>
        <taxon>metagenomes</taxon>
        <taxon>ecological metagenomes</taxon>
    </lineage>
</organism>
<dbReference type="AntiFam" id="ANF00142">
    <property type="entry name" value="Shadow ORF (opposite yadG)"/>
</dbReference>
<accession>A0A645D668</accession>
<protein>
    <submittedName>
        <fullName evidence="1">Uncharacterized protein</fullName>
    </submittedName>
</protein>